<evidence type="ECO:0000313" key="3">
    <source>
        <dbReference type="Proteomes" id="UP000596276"/>
    </source>
</evidence>
<evidence type="ECO:0000256" key="1">
    <source>
        <dbReference type="SAM" id="MobiDB-lite"/>
    </source>
</evidence>
<dbReference type="EMBL" id="CP044618">
    <property type="protein sequence ID" value="QRD89854.1"/>
    <property type="molecule type" value="Genomic_DNA"/>
</dbReference>
<accession>A0A7U2MTY0</accession>
<protein>
    <submittedName>
        <fullName evidence="2">Uncharacterized protein</fullName>
    </submittedName>
</protein>
<dbReference type="VEuPathDB" id="FungiDB:F9C07_2106240"/>
<keyword evidence="3" id="KW-1185">Reference proteome</keyword>
<evidence type="ECO:0000313" key="2">
    <source>
        <dbReference type="EMBL" id="QRD89854.1"/>
    </source>
</evidence>
<dbReference type="AlphaFoldDB" id="A0A7U2MTY0"/>
<organism evidence="2 3">
    <name type="scientific">Aspergillus flavus (strain ATCC 200026 / FGSC A1120 / IAM 13836 / NRRL 3357 / JCM 12722 / SRRC 167)</name>
    <dbReference type="NCBI Taxonomy" id="332952"/>
    <lineage>
        <taxon>Eukaryota</taxon>
        <taxon>Fungi</taxon>
        <taxon>Dikarya</taxon>
        <taxon>Ascomycota</taxon>
        <taxon>Pezizomycotina</taxon>
        <taxon>Eurotiomycetes</taxon>
        <taxon>Eurotiomycetidae</taxon>
        <taxon>Eurotiales</taxon>
        <taxon>Aspergillaceae</taxon>
        <taxon>Aspergillus</taxon>
        <taxon>Aspergillus subgen. Circumdati</taxon>
    </lineage>
</organism>
<sequence length="118" mass="13309">MPPDHRTLYGSVYFLDMRPKRTNRQRPQTGNSALSPAALNSGIEGFRPDPLVRLKSKRFSFSAEEQDGFWQRSGHVDQRLSSAILTVRAERLPDTTLPRPVQVVVSKKCAMVSAKKNK</sequence>
<feature type="compositionally biased region" description="Polar residues" evidence="1">
    <location>
        <begin position="25"/>
        <end position="34"/>
    </location>
</feature>
<name>A0A7U2MTY0_ASPFN</name>
<reference evidence="3" key="1">
    <citation type="journal article" date="2021" name="G3 (Bethesda)">
        <title>Chromosome assembled and annotated genome sequence of Aspergillus flavus NRRL 3357.</title>
        <authorList>
            <person name="Skerker J.M."/>
            <person name="Pianalto K.M."/>
            <person name="Mondo S.J."/>
            <person name="Yang K."/>
            <person name="Arkin A.P."/>
            <person name="Keller N.P."/>
            <person name="Grigoriev I.V."/>
            <person name="Louise Glass N.L."/>
        </authorList>
    </citation>
    <scope>NUCLEOTIDE SEQUENCE [LARGE SCALE GENOMIC DNA]</scope>
    <source>
        <strain evidence="3">ATCC 200026 / FGSC A1120 / IAM 13836 / NRRL 3357 / JCM 12722 / SRRC 167</strain>
    </source>
</reference>
<proteinExistence type="predicted"/>
<gene>
    <name evidence="2" type="ORF">F9C07_2106240</name>
</gene>
<feature type="region of interest" description="Disordered" evidence="1">
    <location>
        <begin position="19"/>
        <end position="41"/>
    </location>
</feature>
<dbReference type="Proteomes" id="UP000596276">
    <property type="component" value="Chromosome 4"/>
</dbReference>